<dbReference type="AlphaFoldDB" id="A0A2H5A3C4"/>
<accession>A0A2H5A3C4</accession>
<dbReference type="OrthoDB" id="219630at2157"/>
<gene>
    <name evidence="2" type="ORF">BVU17_16880</name>
</gene>
<dbReference type="Gene3D" id="2.160.20.10">
    <property type="entry name" value="Single-stranded right-handed beta-helix, Pectin lyase-like"/>
    <property type="match status" value="1"/>
</dbReference>
<dbReference type="KEGG" id="hta:BVU17_16880"/>
<organism evidence="2 3">
    <name type="scientific">Haloarcula taiwanensis</name>
    <dbReference type="NCBI Taxonomy" id="1932004"/>
    <lineage>
        <taxon>Archaea</taxon>
        <taxon>Methanobacteriati</taxon>
        <taxon>Methanobacteriota</taxon>
        <taxon>Stenosarchaea group</taxon>
        <taxon>Halobacteria</taxon>
        <taxon>Halobacteriales</taxon>
        <taxon>Haloarculaceae</taxon>
        <taxon>Haloarcula</taxon>
    </lineage>
</organism>
<dbReference type="EMBL" id="CP019155">
    <property type="protein sequence ID" value="AUG49248.1"/>
    <property type="molecule type" value="Genomic_DNA"/>
</dbReference>
<dbReference type="Gene3D" id="2.60.40.10">
    <property type="entry name" value="Immunoglobulins"/>
    <property type="match status" value="1"/>
</dbReference>
<dbReference type="InterPro" id="IPR006626">
    <property type="entry name" value="PbH1"/>
</dbReference>
<reference evidence="2 3" key="1">
    <citation type="submission" date="2017-01" db="EMBL/GenBank/DDBJ databases">
        <title>A Red Light-Sensitive Sensory Rhodopsin I From Haloarcula taiwanensis, A New Haloarchaeon Isolated From Taiwan.</title>
        <authorList>
            <person name="Yang C.-S."/>
            <person name="Han Y.-A."/>
            <person name="Chen P.-C."/>
            <person name="Ng W.V."/>
            <person name="Chen T.-W."/>
        </authorList>
    </citation>
    <scope>NUCLEOTIDE SEQUENCE [LARGE SCALE GENOMIC DNA]</scope>
    <source>
        <strain evidence="2 3">Taiwanensis</strain>
    </source>
</reference>
<keyword evidence="3" id="KW-1185">Reference proteome</keyword>
<dbReference type="InterPro" id="IPR011050">
    <property type="entry name" value="Pectin_lyase_fold/virulence"/>
</dbReference>
<dbReference type="SMART" id="SM00710">
    <property type="entry name" value="PbH1"/>
    <property type="match status" value="4"/>
</dbReference>
<protein>
    <submittedName>
        <fullName evidence="2">Uncharacterized protein</fullName>
    </submittedName>
</protein>
<dbReference type="InterPro" id="IPR012334">
    <property type="entry name" value="Pectin_lyas_fold"/>
</dbReference>
<feature type="compositionally biased region" description="Polar residues" evidence="1">
    <location>
        <begin position="414"/>
        <end position="431"/>
    </location>
</feature>
<evidence type="ECO:0000313" key="2">
    <source>
        <dbReference type="EMBL" id="AUG49248.1"/>
    </source>
</evidence>
<dbReference type="Proteomes" id="UP000242917">
    <property type="component" value="Chromosome II"/>
</dbReference>
<dbReference type="Pfam" id="PF17957">
    <property type="entry name" value="Big_7"/>
    <property type="match status" value="1"/>
</dbReference>
<dbReference type="SUPFAM" id="SSF51126">
    <property type="entry name" value="Pectin lyase-like"/>
    <property type="match status" value="1"/>
</dbReference>
<sequence>MTEDITEHGAVANPDDPSFDAAKRNWKAVLDAANATGDGGEIYVPEGTFYFARDSRSSFFEFGGQEPAGISITGAGPERSALGVSRHTDASSHPIQTGFYYDDGADHGTVTIRDIRLDGNYENLPDLRGAGGGSRCMNIAGSGDVHFSNAHIRGWYQEAILGRDVLRTVDRCTFEDNAIADHNYSGGGHIGHHITTHASEGNPLTVTNSHFIDCSGSAIDVRFNTGEIRMRDCYVTGTGANLCKLSASSLFDVRRVYHRANTPSLESKLDEKSGENFYGRCFINRLSDRTGGVPTVYLENVETRDHMGYAIQAAAGQLNLQGDNFAIHNATFELADEVFRDRDGAHFSDVALDRVSVHNCERELFGTQDSDGAIKTLARDRNGGLGDTGAITIEADEQGADPLTPDVPTASDVGINSASDDSGQETTTTSEPPLFDHWTPQWSSSTSDWSVDTGSQFAGNSALAFENTDGNRTRYAISADNVGRPADVEVLDKFRVPSFAAETEYGFHARVYLRGSTVDGNANGYWIEVEDRADAFRLGKYTDGNVRTIARFGTPQENEYFYRRFRAEGSELKAKVWPAGTDEPTEWDVVETDSDHADGWVGLGSFDPQPVETDVFSAVTGGATAQFLGSETTDTTPSVSWATPTDGEVASGEVTVQIAANDEEDAADALTVEHRLGDASWNTATYNAETGYFEDTWDTTGVDGGDYRLEARVTDSAGNDATASATVTVDNGTALSPPKIEAVEVNRTNTDDWSRFDVDWTVTDADGDLDMVVTTLLSQGTVVAADSTRVSGKQDSYTHRLRDRGQVDELRITVNDVENQVDSLSEPL</sequence>
<evidence type="ECO:0000313" key="3">
    <source>
        <dbReference type="Proteomes" id="UP000242917"/>
    </source>
</evidence>
<dbReference type="InterPro" id="IPR013783">
    <property type="entry name" value="Ig-like_fold"/>
</dbReference>
<feature type="region of interest" description="Disordered" evidence="1">
    <location>
        <begin position="395"/>
        <end position="437"/>
    </location>
</feature>
<evidence type="ECO:0000256" key="1">
    <source>
        <dbReference type="SAM" id="MobiDB-lite"/>
    </source>
</evidence>
<proteinExistence type="predicted"/>
<name>A0A2H5A3C4_9EURY</name>
<dbReference type="Gene3D" id="2.60.120.560">
    <property type="entry name" value="Exo-inulinase, domain 1"/>
    <property type="match status" value="1"/>
</dbReference>